<accession>A0A6B0VJV2</accession>
<dbReference type="RefSeq" id="WP_160063279.1">
    <property type="nucleotide sequence ID" value="NZ_WUYX01000019.1"/>
</dbReference>
<organism evidence="3 4">
    <name type="scientific">Natronorubrum halalkaliphilum</name>
    <dbReference type="NCBI Taxonomy" id="2691917"/>
    <lineage>
        <taxon>Archaea</taxon>
        <taxon>Methanobacteriati</taxon>
        <taxon>Methanobacteriota</taxon>
        <taxon>Stenosarchaea group</taxon>
        <taxon>Halobacteria</taxon>
        <taxon>Halobacteriales</taxon>
        <taxon>Natrialbaceae</taxon>
        <taxon>Natronorubrum</taxon>
    </lineage>
</organism>
<dbReference type="Proteomes" id="UP000434101">
    <property type="component" value="Unassembled WGS sequence"/>
</dbReference>
<keyword evidence="2" id="KW-0812">Transmembrane</keyword>
<evidence type="ECO:0000313" key="3">
    <source>
        <dbReference type="EMBL" id="MXV61417.1"/>
    </source>
</evidence>
<keyword evidence="4" id="KW-1185">Reference proteome</keyword>
<evidence type="ECO:0000256" key="2">
    <source>
        <dbReference type="SAM" id="Phobius"/>
    </source>
</evidence>
<reference evidence="3 4" key="1">
    <citation type="submission" date="2020-01" db="EMBL/GenBank/DDBJ databases">
        <title>Natronorubrum sp. JWXQ-INN 674 isolated from Inner Mongolia Autonomous Region of China.</title>
        <authorList>
            <person name="Xue Q."/>
        </authorList>
    </citation>
    <scope>NUCLEOTIDE SEQUENCE [LARGE SCALE GENOMIC DNA]</scope>
    <source>
        <strain evidence="3 4">JWXQ-INN-674</strain>
    </source>
</reference>
<name>A0A6B0VJV2_9EURY</name>
<dbReference type="AlphaFoldDB" id="A0A6B0VJV2"/>
<feature type="compositionally biased region" description="Basic residues" evidence="1">
    <location>
        <begin position="77"/>
        <end position="86"/>
    </location>
</feature>
<feature type="transmembrane region" description="Helical" evidence="2">
    <location>
        <begin position="33"/>
        <end position="54"/>
    </location>
</feature>
<proteinExistence type="predicted"/>
<feature type="region of interest" description="Disordered" evidence="1">
    <location>
        <begin position="63"/>
        <end position="86"/>
    </location>
</feature>
<evidence type="ECO:0000256" key="1">
    <source>
        <dbReference type="SAM" id="MobiDB-lite"/>
    </source>
</evidence>
<sequence length="86" mass="8902">MNGYAIPFQALFVVQLLGTLVFAAGLVLGGLTTVTIVGGVLILLSIIGLAAAALEIETEVEAEAETTTTEHADGSRTRRLFGRGSK</sequence>
<keyword evidence="2" id="KW-0472">Membrane</keyword>
<keyword evidence="2" id="KW-1133">Transmembrane helix</keyword>
<comment type="caution">
    <text evidence="3">The sequence shown here is derived from an EMBL/GenBank/DDBJ whole genome shotgun (WGS) entry which is preliminary data.</text>
</comment>
<evidence type="ECO:0000313" key="4">
    <source>
        <dbReference type="Proteomes" id="UP000434101"/>
    </source>
</evidence>
<gene>
    <name evidence="3" type="ORF">GS429_04930</name>
</gene>
<protein>
    <submittedName>
        <fullName evidence="3">Uncharacterized protein</fullName>
    </submittedName>
</protein>
<dbReference type="EMBL" id="WUYX01000019">
    <property type="protein sequence ID" value="MXV61417.1"/>
    <property type="molecule type" value="Genomic_DNA"/>
</dbReference>